<dbReference type="EMBL" id="PCRF01000045">
    <property type="protein sequence ID" value="PIP16641.1"/>
    <property type="molecule type" value="Genomic_DNA"/>
</dbReference>
<organism evidence="1 2">
    <name type="scientific">bacterium (Candidatus Ratteibacteria) CG23_combo_of_CG06-09_8_20_14_all_48_7</name>
    <dbReference type="NCBI Taxonomy" id="2014292"/>
    <lineage>
        <taxon>Bacteria</taxon>
        <taxon>Candidatus Ratteibacteria</taxon>
    </lineage>
</organism>
<dbReference type="Proteomes" id="UP000230392">
    <property type="component" value="Unassembled WGS sequence"/>
</dbReference>
<accession>A0A2G9YDM6</accession>
<sequence>MEKIMKGKKTSLLILICLFIVLVLVSVGTEKARVKANMSEQTGIGFNNVMADVLWVESIQYLGDVFMGEARKVTEEVAQVLYAKMERITDLDPKFVMAYRVGGLTLSDARPDLAVKLLNKGLENNLGQSWEIPFYAGIISYFRLQDRPETVRYLKAALSVPECPEFITRLLAKVSAEVGSYKEALLLWEVVYETAKTPTEKGLARRHLLKLCSQLISNSKDKDLVAQAKTTLKRVSE</sequence>
<evidence type="ECO:0000313" key="1">
    <source>
        <dbReference type="EMBL" id="PIP16641.1"/>
    </source>
</evidence>
<name>A0A2G9YDM6_9BACT</name>
<evidence type="ECO:0008006" key="3">
    <source>
        <dbReference type="Google" id="ProtNLM"/>
    </source>
</evidence>
<comment type="caution">
    <text evidence="1">The sequence shown here is derived from an EMBL/GenBank/DDBJ whole genome shotgun (WGS) entry which is preliminary data.</text>
</comment>
<protein>
    <recommendedName>
        <fullName evidence="3">Tetratricopeptide repeat-like domain-containing protein</fullName>
    </recommendedName>
</protein>
<dbReference type="Gene3D" id="1.25.40.10">
    <property type="entry name" value="Tetratricopeptide repeat domain"/>
    <property type="match status" value="1"/>
</dbReference>
<gene>
    <name evidence="1" type="ORF">COX46_00995</name>
</gene>
<evidence type="ECO:0000313" key="2">
    <source>
        <dbReference type="Proteomes" id="UP000230392"/>
    </source>
</evidence>
<dbReference type="InterPro" id="IPR011990">
    <property type="entry name" value="TPR-like_helical_dom_sf"/>
</dbReference>
<proteinExistence type="predicted"/>
<dbReference type="SUPFAM" id="SSF48452">
    <property type="entry name" value="TPR-like"/>
    <property type="match status" value="1"/>
</dbReference>
<dbReference type="AlphaFoldDB" id="A0A2G9YDM6"/>
<reference evidence="1 2" key="1">
    <citation type="submission" date="2017-09" db="EMBL/GenBank/DDBJ databases">
        <title>Depth-based differentiation of microbial function through sediment-hosted aquifers and enrichment of novel symbionts in the deep terrestrial subsurface.</title>
        <authorList>
            <person name="Probst A.J."/>
            <person name="Ladd B."/>
            <person name="Jarett J.K."/>
            <person name="Geller-Mcgrath D.E."/>
            <person name="Sieber C.M."/>
            <person name="Emerson J.B."/>
            <person name="Anantharaman K."/>
            <person name="Thomas B.C."/>
            <person name="Malmstrom R."/>
            <person name="Stieglmeier M."/>
            <person name="Klingl A."/>
            <person name="Woyke T."/>
            <person name="Ryan C.M."/>
            <person name="Banfield J.F."/>
        </authorList>
    </citation>
    <scope>NUCLEOTIDE SEQUENCE [LARGE SCALE GENOMIC DNA]</scope>
    <source>
        <strain evidence="1">CG23_combo_of_CG06-09_8_20_14_all_48_7</strain>
    </source>
</reference>